<keyword evidence="1 6" id="KW-0812">Transmembrane</keyword>
<comment type="caution">
    <text evidence="9">The sequence shown here is derived from an EMBL/GenBank/DDBJ whole genome shotgun (WGS) entry which is preliminary data.</text>
</comment>
<dbReference type="InterPro" id="IPR004090">
    <property type="entry name" value="Chemotax_Me-accpt_rcpt"/>
</dbReference>
<dbReference type="Gene3D" id="1.10.287.950">
    <property type="entry name" value="Methyl-accepting chemotaxis protein"/>
    <property type="match status" value="1"/>
</dbReference>
<dbReference type="GO" id="GO:0016020">
    <property type="term" value="C:membrane"/>
    <property type="evidence" value="ECO:0007669"/>
    <property type="project" value="InterPro"/>
</dbReference>
<dbReference type="PRINTS" id="PR00260">
    <property type="entry name" value="CHEMTRNSDUCR"/>
</dbReference>
<dbReference type="Pfam" id="PF00015">
    <property type="entry name" value="MCPsignal"/>
    <property type="match status" value="1"/>
</dbReference>
<evidence type="ECO:0000256" key="1">
    <source>
        <dbReference type="ARBA" id="ARBA00022692"/>
    </source>
</evidence>
<dbReference type="GO" id="GO:0006935">
    <property type="term" value="P:chemotaxis"/>
    <property type="evidence" value="ECO:0007669"/>
    <property type="project" value="InterPro"/>
</dbReference>
<dbReference type="CDD" id="cd19411">
    <property type="entry name" value="MCP2201-like_sensor"/>
    <property type="match status" value="1"/>
</dbReference>
<name>A0A919JUM8_9ACTN</name>
<evidence type="ECO:0000313" key="9">
    <source>
        <dbReference type="EMBL" id="GIE93955.1"/>
    </source>
</evidence>
<gene>
    <name evidence="9" type="ORF">Ari01nite_14200</name>
</gene>
<dbReference type="InterPro" id="IPR047347">
    <property type="entry name" value="YvaQ-like_sensor"/>
</dbReference>
<evidence type="ECO:0000313" key="10">
    <source>
        <dbReference type="Proteomes" id="UP000636960"/>
    </source>
</evidence>
<keyword evidence="3 5" id="KW-0807">Transducer</keyword>
<dbReference type="PROSITE" id="PS50885">
    <property type="entry name" value="HAMP"/>
    <property type="match status" value="1"/>
</dbReference>
<evidence type="ECO:0000259" key="7">
    <source>
        <dbReference type="PROSITE" id="PS50111"/>
    </source>
</evidence>
<feature type="domain" description="HAMP" evidence="8">
    <location>
        <begin position="215"/>
        <end position="267"/>
    </location>
</feature>
<keyword evidence="10" id="KW-1185">Reference proteome</keyword>
<dbReference type="InterPro" id="IPR004089">
    <property type="entry name" value="MCPsignal_dom"/>
</dbReference>
<dbReference type="InterPro" id="IPR024478">
    <property type="entry name" value="HlyB_4HB_MCP"/>
</dbReference>
<dbReference type="GO" id="GO:0004888">
    <property type="term" value="F:transmembrane signaling receptor activity"/>
    <property type="evidence" value="ECO:0007669"/>
    <property type="project" value="InterPro"/>
</dbReference>
<evidence type="ECO:0000256" key="4">
    <source>
        <dbReference type="ARBA" id="ARBA00029447"/>
    </source>
</evidence>
<dbReference type="GO" id="GO:0007165">
    <property type="term" value="P:signal transduction"/>
    <property type="evidence" value="ECO:0007669"/>
    <property type="project" value="UniProtKB-KW"/>
</dbReference>
<keyword evidence="2 6" id="KW-1133">Transmembrane helix</keyword>
<feature type="transmembrane region" description="Helical" evidence="6">
    <location>
        <begin position="188"/>
        <end position="211"/>
    </location>
</feature>
<keyword evidence="6" id="KW-0472">Membrane</keyword>
<proteinExistence type="inferred from homology"/>
<dbReference type="RefSeq" id="WP_203780222.1">
    <property type="nucleotide sequence ID" value="NZ_BOMV01000007.1"/>
</dbReference>
<evidence type="ECO:0000259" key="8">
    <source>
        <dbReference type="PROSITE" id="PS50885"/>
    </source>
</evidence>
<dbReference type="AlphaFoldDB" id="A0A919JUM8"/>
<sequence length="530" mass="55587">MRNWTIGRRLGAGFLVVIATMVALVVVGVIQVRSIDHGLTTINEKNAVKQRFAINFRGSVHDRAIALRDVVLSSTKEQVDDEVALIKELADKYSDSEDKMKAIFADPAATSDAEKAAFADINKVQDETLPLIEKAVAQWRAGDHEGALEIVNGPAKQAFIEWLRVINVFIDLEEAMNQKETAAARSTAGSFIALMTGLLLVAIAIAVLIAWRTTRGITRPLAEAGGVMSAVADGDFTRRLDVRSQDEVGRMSASMNSALDSVGTVLTRLAASSATLGAASDRIGALSTELAGGAQQSSAQAETVAAAAGEVSRSVQTVAAGAEEMGVSIREIAHNASEAANVAGEAVTVTRTTTETVSRLGTSSQEIGDVVKVITSIAEQTNLLALNATIEAARAGEMGKGFAVVAGEVKDLAQETARATEDISRRVQAIQADTAGAVSAIQEVSRIIAQINNYQTTIASAVEEQTATTSEMNRSVAEAATGSGQIAANIDDVAALARTSSELVGQSEQAAHELSDVSKELRELVATFKL</sequence>
<dbReference type="Pfam" id="PF12729">
    <property type="entry name" value="4HB_MCP_1"/>
    <property type="match status" value="1"/>
</dbReference>
<comment type="similarity">
    <text evidence="4">Belongs to the methyl-accepting chemotaxis (MCP) protein family.</text>
</comment>
<evidence type="ECO:0000256" key="5">
    <source>
        <dbReference type="PROSITE-ProRule" id="PRU00284"/>
    </source>
</evidence>
<reference evidence="9" key="1">
    <citation type="submission" date="2021-01" db="EMBL/GenBank/DDBJ databases">
        <title>Whole genome shotgun sequence of Actinoplanes rishiriensis NBRC 108556.</title>
        <authorList>
            <person name="Komaki H."/>
            <person name="Tamura T."/>
        </authorList>
    </citation>
    <scope>NUCLEOTIDE SEQUENCE</scope>
    <source>
        <strain evidence="9">NBRC 108556</strain>
    </source>
</reference>
<accession>A0A919JUM8</accession>
<dbReference type="PROSITE" id="PS50111">
    <property type="entry name" value="CHEMOTAXIS_TRANSDUC_2"/>
    <property type="match status" value="1"/>
</dbReference>
<feature type="transmembrane region" description="Helical" evidence="6">
    <location>
        <begin position="12"/>
        <end position="32"/>
    </location>
</feature>
<evidence type="ECO:0000256" key="2">
    <source>
        <dbReference type="ARBA" id="ARBA00022989"/>
    </source>
</evidence>
<dbReference type="EMBL" id="BOMV01000007">
    <property type="protein sequence ID" value="GIE93955.1"/>
    <property type="molecule type" value="Genomic_DNA"/>
</dbReference>
<dbReference type="PANTHER" id="PTHR32089">
    <property type="entry name" value="METHYL-ACCEPTING CHEMOTAXIS PROTEIN MCPB"/>
    <property type="match status" value="1"/>
</dbReference>
<dbReference type="SMART" id="SM00283">
    <property type="entry name" value="MA"/>
    <property type="match status" value="1"/>
</dbReference>
<dbReference type="CDD" id="cd06225">
    <property type="entry name" value="HAMP"/>
    <property type="match status" value="1"/>
</dbReference>
<evidence type="ECO:0000256" key="6">
    <source>
        <dbReference type="SAM" id="Phobius"/>
    </source>
</evidence>
<dbReference type="InterPro" id="IPR003660">
    <property type="entry name" value="HAMP_dom"/>
</dbReference>
<dbReference type="Pfam" id="PF00672">
    <property type="entry name" value="HAMP"/>
    <property type="match status" value="1"/>
</dbReference>
<dbReference type="PANTHER" id="PTHR32089:SF112">
    <property type="entry name" value="LYSOZYME-LIKE PROTEIN-RELATED"/>
    <property type="match status" value="1"/>
</dbReference>
<dbReference type="SUPFAM" id="SSF58104">
    <property type="entry name" value="Methyl-accepting chemotaxis protein (MCP) signaling domain"/>
    <property type="match status" value="1"/>
</dbReference>
<feature type="domain" description="Methyl-accepting transducer" evidence="7">
    <location>
        <begin position="272"/>
        <end position="501"/>
    </location>
</feature>
<protein>
    <submittedName>
        <fullName evidence="9">Methyl-accepting chemotaxis protein</fullName>
    </submittedName>
</protein>
<dbReference type="Proteomes" id="UP000636960">
    <property type="component" value="Unassembled WGS sequence"/>
</dbReference>
<organism evidence="9 10">
    <name type="scientific">Paractinoplanes rishiriensis</name>
    <dbReference type="NCBI Taxonomy" id="1050105"/>
    <lineage>
        <taxon>Bacteria</taxon>
        <taxon>Bacillati</taxon>
        <taxon>Actinomycetota</taxon>
        <taxon>Actinomycetes</taxon>
        <taxon>Micromonosporales</taxon>
        <taxon>Micromonosporaceae</taxon>
        <taxon>Paractinoplanes</taxon>
    </lineage>
</organism>
<evidence type="ECO:0000256" key="3">
    <source>
        <dbReference type="ARBA" id="ARBA00023224"/>
    </source>
</evidence>
<dbReference type="SMART" id="SM00304">
    <property type="entry name" value="HAMP"/>
    <property type="match status" value="1"/>
</dbReference>